<feature type="compositionally biased region" description="Basic and acidic residues" evidence="3">
    <location>
        <begin position="240"/>
        <end position="252"/>
    </location>
</feature>
<feature type="compositionally biased region" description="Low complexity" evidence="3">
    <location>
        <begin position="439"/>
        <end position="448"/>
    </location>
</feature>
<reference evidence="6" key="1">
    <citation type="journal article" date="2016" name="Genome Biol. Evol.">
        <title>Comparative 'omics' of the Fusarium fujikuroi species complex highlights differences in genetic potential and metabolite synthesis.</title>
        <authorList>
            <person name="Niehaus E.-M."/>
            <person name="Muensterkoetter M."/>
            <person name="Proctor R.H."/>
            <person name="Brown D.W."/>
            <person name="Sharon A."/>
            <person name="Idan Y."/>
            <person name="Oren-Young L."/>
            <person name="Sieber C.M."/>
            <person name="Novak O."/>
            <person name="Pencik A."/>
            <person name="Tarkowska D."/>
            <person name="Hromadova K."/>
            <person name="Freeman S."/>
            <person name="Maymon M."/>
            <person name="Elazar M."/>
            <person name="Youssef S.A."/>
            <person name="El-Shabrawy E.S.M."/>
            <person name="Shalaby A.B.A."/>
            <person name="Houterman P."/>
            <person name="Brock N.L."/>
            <person name="Burkhardt I."/>
            <person name="Tsavkelova E.A."/>
            <person name="Dickschat J.S."/>
            <person name="Galuszka P."/>
            <person name="Gueldener U."/>
            <person name="Tudzynski B."/>
        </authorList>
    </citation>
    <scope>NUCLEOTIDE SEQUENCE [LARGE SCALE GENOMIC DNA]</scope>
    <source>
        <strain evidence="6">ET1</strain>
    </source>
</reference>
<comment type="caution">
    <text evidence="5">The sequence shown here is derived from an EMBL/GenBank/DDBJ whole genome shotgun (WGS) entry which is preliminary data.</text>
</comment>
<feature type="compositionally biased region" description="Low complexity" evidence="3">
    <location>
        <begin position="163"/>
        <end position="184"/>
    </location>
</feature>
<evidence type="ECO:0000313" key="5">
    <source>
        <dbReference type="EMBL" id="CZR34882.1"/>
    </source>
</evidence>
<accession>A0A1L7V453</accession>
<feature type="compositionally biased region" description="Polar residues" evidence="3">
    <location>
        <begin position="657"/>
        <end position="670"/>
    </location>
</feature>
<organism evidence="5 6">
    <name type="scientific">Fusarium proliferatum (strain ET1)</name>
    <name type="common">Orchid endophyte fungus</name>
    <dbReference type="NCBI Taxonomy" id="1227346"/>
    <lineage>
        <taxon>Eukaryota</taxon>
        <taxon>Fungi</taxon>
        <taxon>Dikarya</taxon>
        <taxon>Ascomycota</taxon>
        <taxon>Pezizomycotina</taxon>
        <taxon>Sordariomycetes</taxon>
        <taxon>Hypocreomycetidae</taxon>
        <taxon>Hypocreales</taxon>
        <taxon>Nectriaceae</taxon>
        <taxon>Fusarium</taxon>
        <taxon>Fusarium fujikuroi species complex</taxon>
    </lineage>
</organism>
<dbReference type="GeneID" id="42045885"/>
<name>A0A1L7V453_FUSPR</name>
<evidence type="ECO:0000256" key="1">
    <source>
        <dbReference type="ARBA" id="ARBA00023054"/>
    </source>
</evidence>
<feature type="coiled-coil region" evidence="2">
    <location>
        <begin position="944"/>
        <end position="996"/>
    </location>
</feature>
<feature type="coiled-coil region" evidence="2">
    <location>
        <begin position="1047"/>
        <end position="1109"/>
    </location>
</feature>
<dbReference type="AlphaFoldDB" id="A0A1L7V453"/>
<gene>
    <name evidence="5" type="ORF">FPRO_00997</name>
</gene>
<feature type="compositionally biased region" description="Polar residues" evidence="3">
    <location>
        <begin position="186"/>
        <end position="204"/>
    </location>
</feature>
<dbReference type="PANTHER" id="PTHR23160:SF19">
    <property type="entry name" value="MYOSIN HEAVY CHAIN-RELATED PROTEIN"/>
    <property type="match status" value="1"/>
</dbReference>
<feature type="compositionally biased region" description="Low complexity" evidence="3">
    <location>
        <begin position="352"/>
        <end position="373"/>
    </location>
</feature>
<dbReference type="EMBL" id="FJOF01000001">
    <property type="protein sequence ID" value="CZR34882.1"/>
    <property type="molecule type" value="Genomic_DNA"/>
</dbReference>
<feature type="coiled-coil region" evidence="2">
    <location>
        <begin position="825"/>
        <end position="890"/>
    </location>
</feature>
<protein>
    <submittedName>
        <fullName evidence="5">Related to intracellular protein transport protein</fullName>
    </submittedName>
</protein>
<feature type="region of interest" description="Disordered" evidence="3">
    <location>
        <begin position="1"/>
        <end position="115"/>
    </location>
</feature>
<feature type="region of interest" description="Disordered" evidence="3">
    <location>
        <begin position="998"/>
        <end position="1035"/>
    </location>
</feature>
<evidence type="ECO:0000313" key="6">
    <source>
        <dbReference type="Proteomes" id="UP000183971"/>
    </source>
</evidence>
<evidence type="ECO:0000259" key="4">
    <source>
        <dbReference type="Pfam" id="PF24554"/>
    </source>
</evidence>
<dbReference type="InterPro" id="IPR056023">
    <property type="entry name" value="DUF7603"/>
</dbReference>
<proteinExistence type="predicted"/>
<dbReference type="Proteomes" id="UP000183971">
    <property type="component" value="Unassembled WGS sequence"/>
</dbReference>
<dbReference type="Pfam" id="PF24554">
    <property type="entry name" value="DUF7603"/>
    <property type="match status" value="1"/>
</dbReference>
<feature type="compositionally biased region" description="Low complexity" evidence="3">
    <location>
        <begin position="613"/>
        <end position="624"/>
    </location>
</feature>
<feature type="region of interest" description="Disordered" evidence="3">
    <location>
        <begin position="421"/>
        <end position="472"/>
    </location>
</feature>
<feature type="compositionally biased region" description="Basic and acidic residues" evidence="3">
    <location>
        <begin position="452"/>
        <end position="472"/>
    </location>
</feature>
<evidence type="ECO:0000256" key="3">
    <source>
        <dbReference type="SAM" id="MobiDB-lite"/>
    </source>
</evidence>
<keyword evidence="6" id="KW-1185">Reference proteome</keyword>
<dbReference type="RefSeq" id="XP_031075475.1">
    <property type="nucleotide sequence ID" value="XM_031220225.1"/>
</dbReference>
<feature type="region of interest" description="Disordered" evidence="3">
    <location>
        <begin position="611"/>
        <end position="673"/>
    </location>
</feature>
<feature type="domain" description="DUF7603" evidence="4">
    <location>
        <begin position="855"/>
        <end position="963"/>
    </location>
</feature>
<dbReference type="VEuPathDB" id="FungiDB:FPRO_00997"/>
<dbReference type="PANTHER" id="PTHR23160">
    <property type="entry name" value="SYNAPTONEMAL COMPLEX PROTEIN-RELATED"/>
    <property type="match status" value="1"/>
</dbReference>
<feature type="compositionally biased region" description="Low complexity" evidence="3">
    <location>
        <begin position="85"/>
        <end position="115"/>
    </location>
</feature>
<evidence type="ECO:0000256" key="2">
    <source>
        <dbReference type="SAM" id="Coils"/>
    </source>
</evidence>
<feature type="compositionally biased region" description="Polar residues" evidence="3">
    <location>
        <begin position="313"/>
        <end position="331"/>
    </location>
</feature>
<sequence>MESALASPPGSGVTEPSATSDTRSDTKTPPVDVPSATSATTSFVPADNSIPLSSPSAHPLQIEKELHPPSPKSSPAHARSQTVDVLPGSSSVSGSVASPSSSVQSPIGGPIKRKPLSSSASALALRYSASGSPLPSPLNLGKPSQRFARPCSVDSPTLYEFSPAQRAAPPAAPAPDANLASLAATTPGSQNIPGHSPTISSSDFSDVLDGYDDLISDSKSDSTPDITSETILDGSDSDDDKGQKSLSIDKETAIVPKPAEPTDRSETEVQGTRSPASDDTISDQTLAPAPMFVPKPTPPHLKLDKVTIDVANYDTSPDEPNSPSGQGTPQLNKPLPKSPSQNSPFASLFHWAAPSPSPSATEFSSTSSPISPSKRGVANDTPYSTSPTYAQIDEMEDELKAISAELASSIRREMDLEDLVDRLQEQVNNPQAPGKRSSDYYSDSGYSSAKMSEAEPSREELEKIQRRAEQEKASIRLELTNKLQDERGKRKALDHQIKELAEKASQIDQAQLNNQDASGRLKDLETTCGDLRRRLSEERVVKNNFEDLINAIRGELHEATSERDNLRDEVVPQLRARVEGLEIEAAEYSNLTYESSKMQQELHMLRKEYDNLRGSSRSGSPTPSMNRMSRAMSGGFGGGLARSNSVATGSFRGQRPSGLSRSNSVKNVQNESREALSERLKDVEAQRDALHKALKNLLDRQEFQNRENEKKIRMLQNERERLLSASPRKAGFEREISNLRTEINVLRRRAEDALEQKWQVESGLGGLKMDLDKAEEEISLLRNLLEEKDILIPESFARSSGSSNASSSFGNLSAPVTSESLAKAYNELKAAYAESLERIKQLEHETVGDEKTQLAVERLERTLSIAVSERDAAQHEVENLKNQYDTMSEYEVKTIESERALADELNDSARRVGELATQVQQQLAANAQLRERLSNAVVRGDNDRKANSDRIADLQVRLKSMEEQLIAAQSASEDRVNRHEEEIAAIREAHNAQLQRMSNNTGLSGPRSPNFQANRKPSLLSPLSPRFPGALRSPRLPEKSFEDAAQMEVLRNRITELEKALEDAEQEMQDVVARMSTAQIEVLNLQDEREAAVRETRRLQKLLEQEQMKSFEDRFKTLSGSA</sequence>
<feature type="compositionally biased region" description="Polar residues" evidence="3">
    <location>
        <begin position="268"/>
        <end position="285"/>
    </location>
</feature>
<keyword evidence="1 2" id="KW-0175">Coiled coil</keyword>
<feature type="compositionally biased region" description="Polar residues" evidence="3">
    <location>
        <begin position="998"/>
        <end position="1015"/>
    </location>
</feature>
<feature type="region of interest" description="Disordered" evidence="3">
    <location>
        <begin position="128"/>
        <end position="390"/>
    </location>
</feature>